<dbReference type="Pfam" id="PF12776">
    <property type="entry name" value="Myb_DNA-bind_3"/>
    <property type="match status" value="1"/>
</dbReference>
<gene>
    <name evidence="3" type="ORF">LshimejAT787_1501520</name>
</gene>
<name>A0A9P3PYN0_LYOSH</name>
<accession>A0A9P3PYN0</accession>
<evidence type="ECO:0000313" key="3">
    <source>
        <dbReference type="EMBL" id="GLB43968.1"/>
    </source>
</evidence>
<feature type="region of interest" description="Disordered" evidence="1">
    <location>
        <begin position="152"/>
        <end position="226"/>
    </location>
</feature>
<dbReference type="GO" id="GO:0003677">
    <property type="term" value="F:DNA binding"/>
    <property type="evidence" value="ECO:0007669"/>
    <property type="project" value="UniProtKB-KW"/>
</dbReference>
<evidence type="ECO:0000259" key="2">
    <source>
        <dbReference type="Pfam" id="PF12776"/>
    </source>
</evidence>
<dbReference type="OrthoDB" id="76215at2759"/>
<dbReference type="EMBL" id="BRPK01000015">
    <property type="protein sequence ID" value="GLB43968.1"/>
    <property type="molecule type" value="Genomic_DNA"/>
</dbReference>
<dbReference type="Proteomes" id="UP001063166">
    <property type="component" value="Unassembled WGS sequence"/>
</dbReference>
<dbReference type="AlphaFoldDB" id="A0A9P3PYN0"/>
<dbReference type="PANTHER" id="PTHR47072">
    <property type="match status" value="1"/>
</dbReference>
<evidence type="ECO:0000256" key="1">
    <source>
        <dbReference type="SAM" id="MobiDB-lite"/>
    </source>
</evidence>
<keyword evidence="3" id="KW-0238">DNA-binding</keyword>
<evidence type="ECO:0000313" key="4">
    <source>
        <dbReference type="Proteomes" id="UP001063166"/>
    </source>
</evidence>
<comment type="caution">
    <text evidence="3">The sequence shown here is derived from an EMBL/GenBank/DDBJ whole genome shotgun (WGS) entry which is preliminary data.</text>
</comment>
<dbReference type="PANTHER" id="PTHR47072:SF4">
    <property type="entry name" value="MYB_SANT-LIKE DOMAIN-CONTAINING PROTEIN"/>
    <property type="match status" value="1"/>
</dbReference>
<keyword evidence="4" id="KW-1185">Reference proteome</keyword>
<protein>
    <submittedName>
        <fullName evidence="3">Myb/SANT-like DNA-binding domain containing protein</fullName>
    </submittedName>
</protein>
<dbReference type="InterPro" id="IPR024752">
    <property type="entry name" value="Myb/SANT-like_dom"/>
</dbReference>
<proteinExistence type="predicted"/>
<reference evidence="3" key="1">
    <citation type="submission" date="2022-07" db="EMBL/GenBank/DDBJ databases">
        <title>The genome of Lyophyllum shimeji provides insight into the initial evolution of ectomycorrhizal fungal genome.</title>
        <authorList>
            <person name="Kobayashi Y."/>
            <person name="Shibata T."/>
            <person name="Hirakawa H."/>
            <person name="Shigenobu S."/>
            <person name="Nishiyama T."/>
            <person name="Yamada A."/>
            <person name="Hasebe M."/>
            <person name="Kawaguchi M."/>
        </authorList>
    </citation>
    <scope>NUCLEOTIDE SEQUENCE</scope>
    <source>
        <strain evidence="3">AT787</strain>
    </source>
</reference>
<sequence>MPKKAPLKPPKKAKWSSADDATLVATLHEEQAKGHQSDTGWKAVTWAACQKALEGSELISGGAPKKAKGCHDHWNLLASQCKQVRRLRGISGWGWDDERHVVVASEQQWESIVENEPQLVKWRENPFPLYDEILPLIDGRFATGENAIHMPEMQDSSPVHDSGPDDTGDAPSASPAIEFSGILGDTYSADEDDGPKSEGDIVGVSQSLTTPARPISKRASHDTLASASIKKRKHTTNTSTVVGEMVNAFREAASSFSSDGLDDASAMHATPARCQRAVQLLTADGELADGEIVRALRLFRQDCSIADTFSAIPKKALRTAYIQEELASM</sequence>
<organism evidence="3 4">
    <name type="scientific">Lyophyllum shimeji</name>
    <name type="common">Hon-shimeji</name>
    <name type="synonym">Tricholoma shimeji</name>
    <dbReference type="NCBI Taxonomy" id="47721"/>
    <lineage>
        <taxon>Eukaryota</taxon>
        <taxon>Fungi</taxon>
        <taxon>Dikarya</taxon>
        <taxon>Basidiomycota</taxon>
        <taxon>Agaricomycotina</taxon>
        <taxon>Agaricomycetes</taxon>
        <taxon>Agaricomycetidae</taxon>
        <taxon>Agaricales</taxon>
        <taxon>Tricholomatineae</taxon>
        <taxon>Lyophyllaceae</taxon>
        <taxon>Lyophyllum</taxon>
    </lineage>
</organism>
<feature type="domain" description="Myb/SANT-like" evidence="2">
    <location>
        <begin position="14"/>
        <end position="110"/>
    </location>
</feature>